<accession>Q0PES6</accession>
<reference evidence="2" key="1">
    <citation type="journal article" date="2010" name="Appl. Microbiol. Biotechnol.">
        <title>Identification and characterization of genes involved in naphthalene degradation in Rhodococcus opacus R7.</title>
        <authorList>
            <person name="Di Gennaro P."/>
            <person name="Terreni P."/>
            <person name="Masi G."/>
            <person name="Botti S."/>
            <person name="De Ferra F."/>
            <person name="Bestetti G."/>
        </authorList>
    </citation>
    <scope>NUCLEOTIDE SEQUENCE</scope>
    <source>
        <strain evidence="2">R7</strain>
    </source>
</reference>
<protein>
    <submittedName>
        <fullName evidence="2">Outer-membrane protein</fullName>
    </submittedName>
</protein>
<evidence type="ECO:0000256" key="1">
    <source>
        <dbReference type="SAM" id="MobiDB-lite"/>
    </source>
</evidence>
<name>Q0PES6_RHOOP</name>
<feature type="region of interest" description="Disordered" evidence="1">
    <location>
        <begin position="124"/>
        <end position="177"/>
    </location>
</feature>
<organism evidence="2">
    <name type="scientific">Rhodococcus opacus</name>
    <name type="common">Nocardia opaca</name>
    <dbReference type="NCBI Taxonomy" id="37919"/>
    <lineage>
        <taxon>Bacteria</taxon>
        <taxon>Bacillati</taxon>
        <taxon>Actinomycetota</taxon>
        <taxon>Actinomycetes</taxon>
        <taxon>Mycobacteriales</taxon>
        <taxon>Nocardiaceae</taxon>
        <taxon>Rhodococcus</taxon>
    </lineage>
</organism>
<feature type="region of interest" description="Disordered" evidence="1">
    <location>
        <begin position="55"/>
        <end position="102"/>
    </location>
</feature>
<dbReference type="AlphaFoldDB" id="Q0PES6"/>
<feature type="compositionally biased region" description="Basic and acidic residues" evidence="1">
    <location>
        <begin position="137"/>
        <end position="155"/>
    </location>
</feature>
<sequence>MITHTSSIPATERVKGRTHVTALLGDRPILYHRSSRWHPDRDTRSEYFQRHLQRWSRTSGDRRRHHRPGAGRCTAVASRRSGPPRGVTSGSRSARLPQPGRPHIGHAWRSLAFFGRLVEVRGRPARRDHRSGAVRHRSGERSGRPGCGDREDTLRGRCQSTRSRPVARPITRAQPDDRLEVAYRTRPAEDRKLRSAVPVCSPSGRVRRILRQASQ</sequence>
<feature type="compositionally biased region" description="Basic residues" evidence="1">
    <location>
        <begin position="124"/>
        <end position="136"/>
    </location>
</feature>
<dbReference type="EMBL" id="DQ846881">
    <property type="protein sequence ID" value="ABH01037.1"/>
    <property type="molecule type" value="Genomic_DNA"/>
</dbReference>
<proteinExistence type="predicted"/>
<evidence type="ECO:0000313" key="2">
    <source>
        <dbReference type="EMBL" id="ABH01037.1"/>
    </source>
</evidence>